<feature type="transmembrane region" description="Helical" evidence="6">
    <location>
        <begin position="502"/>
        <end position="529"/>
    </location>
</feature>
<keyword evidence="9" id="KW-1185">Reference proteome</keyword>
<feature type="transmembrane region" description="Helical" evidence="6">
    <location>
        <begin position="80"/>
        <end position="105"/>
    </location>
</feature>
<gene>
    <name evidence="8" type="ORF">BZ3500_MVSOF-1268-A1-R1_CHR10-1G02563</name>
</gene>
<dbReference type="InterPro" id="IPR036259">
    <property type="entry name" value="MFS_trans_sf"/>
</dbReference>
<name>A0A2X0L8E1_9BASI</name>
<feature type="region of interest" description="Disordered" evidence="5">
    <location>
        <begin position="1"/>
        <end position="34"/>
    </location>
</feature>
<accession>A0A2X0L8E1</accession>
<feature type="transmembrane region" description="Helical" evidence="6">
    <location>
        <begin position="578"/>
        <end position="597"/>
    </location>
</feature>
<reference evidence="9" key="1">
    <citation type="submission" date="2016-10" db="EMBL/GenBank/DDBJ databases">
        <authorList>
            <person name="Jeantristanb JTB J.-T."/>
            <person name="Ricardo R."/>
        </authorList>
    </citation>
    <scope>NUCLEOTIDE SEQUENCE [LARGE SCALE GENOMIC DNA]</scope>
</reference>
<evidence type="ECO:0000256" key="5">
    <source>
        <dbReference type="SAM" id="MobiDB-lite"/>
    </source>
</evidence>
<protein>
    <submittedName>
        <fullName evidence="8">BZ3500_MvSof-1268-A1-R1_Chr10-1g02563 protein</fullName>
    </submittedName>
</protein>
<dbReference type="Pfam" id="PF07690">
    <property type="entry name" value="MFS_1"/>
    <property type="match status" value="1"/>
</dbReference>
<feature type="transmembrane region" description="Helical" evidence="6">
    <location>
        <begin position="229"/>
        <end position="251"/>
    </location>
</feature>
<feature type="transmembrane region" description="Helical" evidence="6">
    <location>
        <begin position="257"/>
        <end position="281"/>
    </location>
</feature>
<keyword evidence="4 6" id="KW-0472">Membrane</keyword>
<dbReference type="PANTHER" id="PTHR23501">
    <property type="entry name" value="MAJOR FACILITATOR SUPERFAMILY"/>
    <property type="match status" value="1"/>
</dbReference>
<organism evidence="8 9">
    <name type="scientific">Microbotryum saponariae</name>
    <dbReference type="NCBI Taxonomy" id="289078"/>
    <lineage>
        <taxon>Eukaryota</taxon>
        <taxon>Fungi</taxon>
        <taxon>Dikarya</taxon>
        <taxon>Basidiomycota</taxon>
        <taxon>Pucciniomycotina</taxon>
        <taxon>Microbotryomycetes</taxon>
        <taxon>Microbotryales</taxon>
        <taxon>Microbotryaceae</taxon>
        <taxon>Microbotryum</taxon>
    </lineage>
</organism>
<evidence type="ECO:0000313" key="9">
    <source>
        <dbReference type="Proteomes" id="UP000249723"/>
    </source>
</evidence>
<feature type="transmembrane region" description="Helical" evidence="6">
    <location>
        <begin position="376"/>
        <end position="396"/>
    </location>
</feature>
<feature type="transmembrane region" description="Helical" evidence="6">
    <location>
        <begin position="170"/>
        <end position="190"/>
    </location>
</feature>
<comment type="subcellular location">
    <subcellularLocation>
        <location evidence="1">Membrane</location>
        <topology evidence="1">Multi-pass membrane protein</topology>
    </subcellularLocation>
</comment>
<dbReference type="OrthoDB" id="10021397at2759"/>
<feature type="transmembrane region" description="Helical" evidence="6">
    <location>
        <begin position="441"/>
        <end position="459"/>
    </location>
</feature>
<dbReference type="PROSITE" id="PS50850">
    <property type="entry name" value="MFS"/>
    <property type="match status" value="1"/>
</dbReference>
<dbReference type="STRING" id="289078.A0A2X0L8E1"/>
<dbReference type="SUPFAM" id="SSF103473">
    <property type="entry name" value="MFS general substrate transporter"/>
    <property type="match status" value="1"/>
</dbReference>
<dbReference type="CDD" id="cd17502">
    <property type="entry name" value="MFS_Azr1_MDR_like"/>
    <property type="match status" value="1"/>
</dbReference>
<feature type="transmembrane region" description="Helical" evidence="6">
    <location>
        <begin position="416"/>
        <end position="434"/>
    </location>
</feature>
<feature type="compositionally biased region" description="Basic and acidic residues" evidence="5">
    <location>
        <begin position="1"/>
        <end position="21"/>
    </location>
</feature>
<feature type="region of interest" description="Disordered" evidence="5">
    <location>
        <begin position="606"/>
        <end position="653"/>
    </location>
</feature>
<evidence type="ECO:0000256" key="2">
    <source>
        <dbReference type="ARBA" id="ARBA00022692"/>
    </source>
</evidence>
<feature type="transmembrane region" description="Helical" evidence="6">
    <location>
        <begin position="471"/>
        <end position="490"/>
    </location>
</feature>
<feature type="domain" description="Major facilitator superfamily (MFS) profile" evidence="7">
    <location>
        <begin position="83"/>
        <end position="602"/>
    </location>
</feature>
<dbReference type="Proteomes" id="UP000249723">
    <property type="component" value="Unassembled WGS sequence"/>
</dbReference>
<keyword evidence="3 6" id="KW-1133">Transmembrane helix</keyword>
<dbReference type="GO" id="GO:0022857">
    <property type="term" value="F:transmembrane transporter activity"/>
    <property type="evidence" value="ECO:0007669"/>
    <property type="project" value="InterPro"/>
</dbReference>
<proteinExistence type="predicted"/>
<dbReference type="GO" id="GO:0005886">
    <property type="term" value="C:plasma membrane"/>
    <property type="evidence" value="ECO:0007669"/>
    <property type="project" value="TreeGrafter"/>
</dbReference>
<evidence type="ECO:0000313" key="8">
    <source>
        <dbReference type="EMBL" id="SDA01290.1"/>
    </source>
</evidence>
<evidence type="ECO:0000256" key="3">
    <source>
        <dbReference type="ARBA" id="ARBA00022989"/>
    </source>
</evidence>
<evidence type="ECO:0000256" key="4">
    <source>
        <dbReference type="ARBA" id="ARBA00023136"/>
    </source>
</evidence>
<feature type="compositionally biased region" description="Basic and acidic residues" evidence="5">
    <location>
        <begin position="638"/>
        <end position="653"/>
    </location>
</feature>
<dbReference type="PANTHER" id="PTHR23501:SF198">
    <property type="entry name" value="AZOLE RESISTANCE PROTEIN 1-RELATED"/>
    <property type="match status" value="1"/>
</dbReference>
<feature type="transmembrane region" description="Helical" evidence="6">
    <location>
        <begin position="196"/>
        <end position="217"/>
    </location>
</feature>
<dbReference type="Gene3D" id="1.20.1250.20">
    <property type="entry name" value="MFS general substrate transporter like domains"/>
    <property type="match status" value="2"/>
</dbReference>
<evidence type="ECO:0000256" key="1">
    <source>
        <dbReference type="ARBA" id="ARBA00004141"/>
    </source>
</evidence>
<dbReference type="EMBL" id="FMWP01000116">
    <property type="protein sequence ID" value="SDA01290.1"/>
    <property type="molecule type" value="Genomic_DNA"/>
</dbReference>
<dbReference type="InterPro" id="IPR011701">
    <property type="entry name" value="MFS"/>
</dbReference>
<evidence type="ECO:0000259" key="7">
    <source>
        <dbReference type="PROSITE" id="PS50850"/>
    </source>
</evidence>
<feature type="transmembrane region" description="Helical" evidence="6">
    <location>
        <begin position="308"/>
        <end position="328"/>
    </location>
</feature>
<evidence type="ECO:0000256" key="6">
    <source>
        <dbReference type="SAM" id="Phobius"/>
    </source>
</evidence>
<feature type="transmembrane region" description="Helical" evidence="6">
    <location>
        <begin position="334"/>
        <end position="356"/>
    </location>
</feature>
<dbReference type="AlphaFoldDB" id="A0A2X0L8E1"/>
<dbReference type="InterPro" id="IPR020846">
    <property type="entry name" value="MFS_dom"/>
</dbReference>
<keyword evidence="2 6" id="KW-0812">Transmembrane</keyword>
<sequence length="653" mass="69397">MSRPDSPHDTLTARDARDNHSRVSGQIDARTPDGLEAAAGVDAPAITGQELDTSPQATATDAKPARPAVDESTILTGKKLAIVFVSMLLSIFLIALDQTILATALPRIASDFKAFNLQGWVSSAFILTRKLAFFESCCYSLTKANFYSCLTETGFLLPSGQLLRVWPAKYCLLVAIVLFEVGSALCAGAQNVYALIVGRAISGVGAAGIFTSMLQVLAQVTRLEDRPRLFGFFGAVFGLSSVIGPLMGGALADSSTYGWRFCFVLNIPVGAVTFTAVAFMLKASPPLGAKPDETTTKARIRNTGRMDWVGATLLFAAITCLVLALQWGGNTKPWNSGSVIACLVVAVALGAASILWQRWLGDRAMVPGKVFKSLSIFAICGYSFTTRFALLIFTYYLPLFYQAGRDHTATKSGIDILPFMLGVVLSVILGGQIVARIGRYWPFLVIGPIFMSIGSGLMYTISVSTPSPTLIGFQILAGIGVGLSMQNSLLAMQAEFKDNPKLVAQATSMASFSQFLGGTIGLAVGQAAFSSRLSVNLRQYAPTAPASVIERSPLAIYTAIEASIRPEVIKAYVKALDIVFILGVPFGVLALLLSLLIKNIDIRAPKADAKPNDEEEGAATADASPEKIVQKVDTVSDDGQHGASSEKRLSSEA</sequence>